<accession>A3U890</accession>
<sequence>MKRYFTLILLLVVNCKLCSQSSNVDEVVTDFLIISRAYVTPGAEAAIHQSSAGWFNSAKPLSKWQYNVSLHGNVLFLPESKKTAQVSNSQFTNLYLQDGTETATIPTALGDDSAIFFEGTVFDEDFEFQALEGINENEFVYGFIQATVGLPYGTQFSVRYAPSININNVDYLVYGLGLQHNVSQYFKSPKQFHLALQATYSNFKFDINYDPVEIPGVTFNTIRVLSNSILVQAIASKRLHYFEPLLALGFTSSTFRYELGGDGEALLRALNTALKDLDDTKVNPTANLGFNLYFGKLNFQTIATLGAFINLNVSVNYAIN</sequence>
<dbReference type="InterPro" id="IPR046495">
    <property type="entry name" value="DUF6588"/>
</dbReference>
<dbReference type="AlphaFoldDB" id="A3U890"/>
<reference evidence="2 3" key="1">
    <citation type="journal article" date="2010" name="J. Bacteriol.">
        <title>The complete genome sequence of Croceibacter atlanticus HTCC2559T.</title>
        <authorList>
            <person name="Oh H.M."/>
            <person name="Kang I."/>
            <person name="Ferriera S."/>
            <person name="Giovannoni S.J."/>
            <person name="Cho J.C."/>
        </authorList>
    </citation>
    <scope>NUCLEOTIDE SEQUENCE [LARGE SCALE GENOMIC DNA]</scope>
    <source>
        <strain evidence="3">ATCC BAA-628 / HTCC2559 / KCTC 12090</strain>
    </source>
</reference>
<feature type="chain" id="PRO_5002660332" description="DUF5723 domain-containing protein" evidence="1">
    <location>
        <begin position="25"/>
        <end position="320"/>
    </location>
</feature>
<dbReference type="eggNOG" id="ENOG502Z8Z5">
    <property type="taxonomic scope" value="Bacteria"/>
</dbReference>
<protein>
    <recommendedName>
        <fullName evidence="4">DUF5723 domain-containing protein</fullName>
    </recommendedName>
</protein>
<dbReference type="OrthoDB" id="1420433at2"/>
<evidence type="ECO:0008006" key="4">
    <source>
        <dbReference type="Google" id="ProtNLM"/>
    </source>
</evidence>
<evidence type="ECO:0000313" key="2">
    <source>
        <dbReference type="EMBL" id="EAP88457.1"/>
    </source>
</evidence>
<keyword evidence="1" id="KW-0732">Signal</keyword>
<gene>
    <name evidence="2" type="ordered locus">CA2559_06840</name>
</gene>
<proteinExistence type="predicted"/>
<dbReference type="Proteomes" id="UP000002297">
    <property type="component" value="Chromosome"/>
</dbReference>
<dbReference type="RefSeq" id="WP_013187125.1">
    <property type="nucleotide sequence ID" value="NC_014230.1"/>
</dbReference>
<evidence type="ECO:0000313" key="3">
    <source>
        <dbReference type="Proteomes" id="UP000002297"/>
    </source>
</evidence>
<dbReference type="EMBL" id="CP002046">
    <property type="protein sequence ID" value="EAP88457.1"/>
    <property type="molecule type" value="Genomic_DNA"/>
</dbReference>
<evidence type="ECO:0000256" key="1">
    <source>
        <dbReference type="SAM" id="SignalP"/>
    </source>
</evidence>
<organism evidence="2 3">
    <name type="scientific">Croceibacter atlanticus (strain ATCC BAA-628 / JCM 21780 / CIP 108009 / IAM 15332 / KCTC 12090 / HTCC2559)</name>
    <dbReference type="NCBI Taxonomy" id="216432"/>
    <lineage>
        <taxon>Bacteria</taxon>
        <taxon>Pseudomonadati</taxon>
        <taxon>Bacteroidota</taxon>
        <taxon>Flavobacteriia</taxon>
        <taxon>Flavobacteriales</taxon>
        <taxon>Flavobacteriaceae</taxon>
        <taxon>Croceibacter</taxon>
    </lineage>
</organism>
<name>A3U890_CROAH</name>
<dbReference type="GeneID" id="89453146"/>
<dbReference type="HOGENOM" id="CLU_841325_0_0_10"/>
<dbReference type="KEGG" id="cat:CA2559_06840"/>
<dbReference type="Pfam" id="PF20230">
    <property type="entry name" value="DUF6588"/>
    <property type="match status" value="1"/>
</dbReference>
<keyword evidence="3" id="KW-1185">Reference proteome</keyword>
<feature type="signal peptide" evidence="1">
    <location>
        <begin position="1"/>
        <end position="24"/>
    </location>
</feature>
<dbReference type="STRING" id="216432.CA2559_06840"/>